<dbReference type="GO" id="GO:0005737">
    <property type="term" value="C:cytoplasm"/>
    <property type="evidence" value="ECO:0007669"/>
    <property type="project" value="UniProtKB-ARBA"/>
</dbReference>
<dbReference type="Pfam" id="PF22435">
    <property type="entry name" value="MRM3-like_sub_bind"/>
    <property type="match status" value="1"/>
</dbReference>
<organism evidence="5">
    <name type="scientific">marine metagenome</name>
    <dbReference type="NCBI Taxonomy" id="408172"/>
    <lineage>
        <taxon>unclassified sequences</taxon>
        <taxon>metagenomes</taxon>
        <taxon>ecological metagenomes</taxon>
    </lineage>
</organism>
<keyword evidence="2" id="KW-0489">Methyltransferase</keyword>
<dbReference type="PANTHER" id="PTHR43191">
    <property type="entry name" value="RRNA METHYLTRANSFERASE 3"/>
    <property type="match status" value="1"/>
</dbReference>
<dbReference type="InterPro" id="IPR051259">
    <property type="entry name" value="rRNA_Methyltransferase"/>
</dbReference>
<dbReference type="InterPro" id="IPR029026">
    <property type="entry name" value="tRNA_m1G_MTases_N"/>
</dbReference>
<dbReference type="EMBL" id="UINC01207205">
    <property type="protein sequence ID" value="SVE29200.1"/>
    <property type="molecule type" value="Genomic_DNA"/>
</dbReference>
<sequence>MLSNSDIKDLKTLQQKKYRDQKKELILEGHRLILQSLKLGAEINKVWATEDYLDSMHGDEIGRLLKEKNINIEKTSLKSIQRVSNSQNSQGIIAKVDCPHYEPLIEMPYHSIFLDDISDPGNMGALLRTAHWFGIESVFLSSQCVDVFNPKVIRSGMGAHFYFKQINVISINEILTKDDNLLVMAGDLKGEVIDEFCFQSENKWILVLGSEAHGISSSIEPY</sequence>
<dbReference type="GO" id="GO:0006396">
    <property type="term" value="P:RNA processing"/>
    <property type="evidence" value="ECO:0007669"/>
    <property type="project" value="InterPro"/>
</dbReference>
<evidence type="ECO:0000256" key="2">
    <source>
        <dbReference type="ARBA" id="ARBA00022603"/>
    </source>
</evidence>
<gene>
    <name evidence="5" type="ORF">METZ01_LOCUS482054</name>
</gene>
<dbReference type="GO" id="GO:0032259">
    <property type="term" value="P:methylation"/>
    <property type="evidence" value="ECO:0007669"/>
    <property type="project" value="UniProtKB-KW"/>
</dbReference>
<feature type="domain" description="RNA 2-O ribose methyltransferase substrate binding" evidence="4">
    <location>
        <begin position="26"/>
        <end position="102"/>
    </location>
</feature>
<dbReference type="PANTHER" id="PTHR43191:SF2">
    <property type="entry name" value="RRNA METHYLTRANSFERASE 3, MITOCHONDRIAL"/>
    <property type="match status" value="1"/>
</dbReference>
<dbReference type="AlphaFoldDB" id="A0A383CAX2"/>
<dbReference type="InterPro" id="IPR029064">
    <property type="entry name" value="Ribosomal_eL30-like_sf"/>
</dbReference>
<dbReference type="InterPro" id="IPR001537">
    <property type="entry name" value="SpoU_MeTrfase"/>
</dbReference>
<dbReference type="GO" id="GO:0008173">
    <property type="term" value="F:RNA methyltransferase activity"/>
    <property type="evidence" value="ECO:0007669"/>
    <property type="project" value="InterPro"/>
</dbReference>
<protein>
    <recommendedName>
        <fullName evidence="4">RNA 2-O ribose methyltransferase substrate binding domain-containing protein</fullName>
    </recommendedName>
</protein>
<feature type="non-terminal residue" evidence="5">
    <location>
        <position position="222"/>
    </location>
</feature>
<dbReference type="Gene3D" id="3.40.1280.10">
    <property type="match status" value="1"/>
</dbReference>
<dbReference type="Gene3D" id="3.30.1330.30">
    <property type="match status" value="1"/>
</dbReference>
<keyword evidence="3" id="KW-0808">Transferase</keyword>
<proteinExistence type="inferred from homology"/>
<reference evidence="5" key="1">
    <citation type="submission" date="2018-05" db="EMBL/GenBank/DDBJ databases">
        <authorList>
            <person name="Lanie J.A."/>
            <person name="Ng W.-L."/>
            <person name="Kazmierczak K.M."/>
            <person name="Andrzejewski T.M."/>
            <person name="Davidsen T.M."/>
            <person name="Wayne K.J."/>
            <person name="Tettelin H."/>
            <person name="Glass J.I."/>
            <person name="Rusch D."/>
            <person name="Podicherti R."/>
            <person name="Tsui H.-C.T."/>
            <person name="Winkler M.E."/>
        </authorList>
    </citation>
    <scope>NUCLEOTIDE SEQUENCE</scope>
</reference>
<evidence type="ECO:0000256" key="1">
    <source>
        <dbReference type="ARBA" id="ARBA00007228"/>
    </source>
</evidence>
<evidence type="ECO:0000313" key="5">
    <source>
        <dbReference type="EMBL" id="SVE29200.1"/>
    </source>
</evidence>
<dbReference type="InterPro" id="IPR013123">
    <property type="entry name" value="SpoU_subst-bd"/>
</dbReference>
<comment type="similarity">
    <text evidence="1">Belongs to the class IV-like SAM-binding methyltransferase superfamily. RNA methyltransferase TrmH family.</text>
</comment>
<name>A0A383CAX2_9ZZZZ</name>
<evidence type="ECO:0000256" key="3">
    <source>
        <dbReference type="ARBA" id="ARBA00022679"/>
    </source>
</evidence>
<dbReference type="InterPro" id="IPR053888">
    <property type="entry name" value="MRM3-like_sub_bind"/>
</dbReference>
<dbReference type="Pfam" id="PF00588">
    <property type="entry name" value="SpoU_methylase"/>
    <property type="match status" value="1"/>
</dbReference>
<dbReference type="SUPFAM" id="SSF75217">
    <property type="entry name" value="alpha/beta knot"/>
    <property type="match status" value="1"/>
</dbReference>
<accession>A0A383CAX2</accession>
<dbReference type="SUPFAM" id="SSF55315">
    <property type="entry name" value="L30e-like"/>
    <property type="match status" value="1"/>
</dbReference>
<dbReference type="InterPro" id="IPR029028">
    <property type="entry name" value="Alpha/beta_knot_MTases"/>
</dbReference>
<dbReference type="SMART" id="SM00967">
    <property type="entry name" value="SpoU_sub_bind"/>
    <property type="match status" value="1"/>
</dbReference>
<dbReference type="GO" id="GO:0003723">
    <property type="term" value="F:RNA binding"/>
    <property type="evidence" value="ECO:0007669"/>
    <property type="project" value="InterPro"/>
</dbReference>
<evidence type="ECO:0000259" key="4">
    <source>
        <dbReference type="SMART" id="SM00967"/>
    </source>
</evidence>